<protein>
    <submittedName>
        <fullName evidence="6">Methyltransferase</fullName>
    </submittedName>
</protein>
<dbReference type="GO" id="GO:0032259">
    <property type="term" value="P:methylation"/>
    <property type="evidence" value="ECO:0007669"/>
    <property type="project" value="UniProtKB-KW"/>
</dbReference>
<keyword evidence="2 5" id="KW-0812">Transmembrane</keyword>
<organism evidence="6 7">
    <name type="scientific">Cytobacillus eiseniae</name>
    <dbReference type="NCBI Taxonomy" id="762947"/>
    <lineage>
        <taxon>Bacteria</taxon>
        <taxon>Bacillati</taxon>
        <taxon>Bacillota</taxon>
        <taxon>Bacilli</taxon>
        <taxon>Bacillales</taxon>
        <taxon>Bacillaceae</taxon>
        <taxon>Cytobacillus</taxon>
    </lineage>
</organism>
<keyword evidence="3 5" id="KW-1133">Transmembrane helix</keyword>
<evidence type="ECO:0000313" key="7">
    <source>
        <dbReference type="Proteomes" id="UP001519293"/>
    </source>
</evidence>
<feature type="transmembrane region" description="Helical" evidence="5">
    <location>
        <begin position="129"/>
        <end position="154"/>
    </location>
</feature>
<dbReference type="EMBL" id="JAGIKZ010000008">
    <property type="protein sequence ID" value="MBP2241300.1"/>
    <property type="molecule type" value="Genomic_DNA"/>
</dbReference>
<dbReference type="Gene3D" id="1.20.120.1630">
    <property type="match status" value="1"/>
</dbReference>
<keyword evidence="6" id="KW-0808">Transferase</keyword>
<dbReference type="RefSeq" id="WP_066395287.1">
    <property type="nucleotide sequence ID" value="NZ_JAGIKZ010000008.1"/>
</dbReference>
<comment type="subcellular location">
    <subcellularLocation>
        <location evidence="1">Membrane</location>
        <topology evidence="1">Multi-pass membrane protein</topology>
    </subcellularLocation>
</comment>
<dbReference type="GO" id="GO:0008168">
    <property type="term" value="F:methyltransferase activity"/>
    <property type="evidence" value="ECO:0007669"/>
    <property type="project" value="UniProtKB-KW"/>
</dbReference>
<comment type="caution">
    <text evidence="6">The sequence shown here is derived from an EMBL/GenBank/DDBJ whole genome shotgun (WGS) entry which is preliminary data.</text>
</comment>
<dbReference type="Pfam" id="PF04140">
    <property type="entry name" value="ICMT"/>
    <property type="match status" value="1"/>
</dbReference>
<dbReference type="PANTHER" id="PTHR43847:SF1">
    <property type="entry name" value="BLL3993 PROTEIN"/>
    <property type="match status" value="1"/>
</dbReference>
<evidence type="ECO:0000256" key="2">
    <source>
        <dbReference type="ARBA" id="ARBA00022692"/>
    </source>
</evidence>
<dbReference type="PANTHER" id="PTHR43847">
    <property type="entry name" value="BLL3993 PROTEIN"/>
    <property type="match status" value="1"/>
</dbReference>
<accession>A0ABS4REH6</accession>
<keyword evidence="4 5" id="KW-0472">Membrane</keyword>
<sequence>MLFLLFISLLICQRLAELVIAKRNEQQMKQLGAVEFGQSHYPFIVAVHSLFFLAFMIEVIVLKKAISPTWPVLLPIFLALQVGRVWALSSLGKYWNTKIIVMPNAEIVKRGPYRYIKHPNYLIVTLELIIIPLLFQAYFTAIVFTILNAVILAIRISAEEKALKHLTDYKDQFVENPSLVKKFNKV</sequence>
<dbReference type="InterPro" id="IPR052527">
    <property type="entry name" value="Metal_cation-efflux_comp"/>
</dbReference>
<evidence type="ECO:0000256" key="3">
    <source>
        <dbReference type="ARBA" id="ARBA00022989"/>
    </source>
</evidence>
<proteinExistence type="predicted"/>
<keyword evidence="6" id="KW-0489">Methyltransferase</keyword>
<evidence type="ECO:0000313" key="6">
    <source>
        <dbReference type="EMBL" id="MBP2241300.1"/>
    </source>
</evidence>
<dbReference type="InterPro" id="IPR007269">
    <property type="entry name" value="ICMT_MeTrfase"/>
</dbReference>
<feature type="transmembrane region" description="Helical" evidence="5">
    <location>
        <begin position="69"/>
        <end position="87"/>
    </location>
</feature>
<feature type="transmembrane region" description="Helical" evidence="5">
    <location>
        <begin position="40"/>
        <end position="62"/>
    </location>
</feature>
<evidence type="ECO:0000256" key="4">
    <source>
        <dbReference type="ARBA" id="ARBA00023136"/>
    </source>
</evidence>
<evidence type="ECO:0000256" key="1">
    <source>
        <dbReference type="ARBA" id="ARBA00004141"/>
    </source>
</evidence>
<name>A0ABS4REH6_9BACI</name>
<reference evidence="6 7" key="1">
    <citation type="submission" date="2021-03" db="EMBL/GenBank/DDBJ databases">
        <title>Genomic Encyclopedia of Type Strains, Phase IV (KMG-IV): sequencing the most valuable type-strain genomes for metagenomic binning, comparative biology and taxonomic classification.</title>
        <authorList>
            <person name="Goeker M."/>
        </authorList>
    </citation>
    <scope>NUCLEOTIDE SEQUENCE [LARGE SCALE GENOMIC DNA]</scope>
    <source>
        <strain evidence="6 7">DSM 26675</strain>
    </source>
</reference>
<keyword evidence="7" id="KW-1185">Reference proteome</keyword>
<dbReference type="Proteomes" id="UP001519293">
    <property type="component" value="Unassembled WGS sequence"/>
</dbReference>
<gene>
    <name evidence="6" type="ORF">J2Z40_001862</name>
</gene>
<evidence type="ECO:0000256" key="5">
    <source>
        <dbReference type="SAM" id="Phobius"/>
    </source>
</evidence>